<dbReference type="Pfam" id="PF16016">
    <property type="entry name" value="VASt"/>
    <property type="match status" value="1"/>
</dbReference>
<dbReference type="PANTHER" id="PTHR47038:SF1">
    <property type="entry name" value="BAG-ASSOCIATED GRAM PROTEIN 1"/>
    <property type="match status" value="1"/>
</dbReference>
<evidence type="ECO:0000256" key="1">
    <source>
        <dbReference type="ARBA" id="ARBA00004370"/>
    </source>
</evidence>
<dbReference type="Proteomes" id="UP000734854">
    <property type="component" value="Unassembled WGS sequence"/>
</dbReference>
<comment type="subcellular location">
    <subcellularLocation>
        <location evidence="1">Membrane</location>
    </subcellularLocation>
</comment>
<protein>
    <recommendedName>
        <fullName evidence="3">VASt domain-containing protein</fullName>
    </recommendedName>
</protein>
<dbReference type="AlphaFoldDB" id="A0A8J5LFE6"/>
<sequence>MKVGSWNIRGLNKGLKQKGVENLFQMDKLAVLGVLETKLTDAGYQKLKSQRFQQFQVEQQVISDGRSRILLVWDDHKVNLELGYWHTSDEYEGIVREVTFRSLCHSPLCPPDTAVTERQRAFQSYDNTSLVFETVQKAHDVPFGSYFEVLLI</sequence>
<comment type="caution">
    <text evidence="4">The sequence shown here is derived from an EMBL/GenBank/DDBJ whole genome shotgun (WGS) entry which is preliminary data.</text>
</comment>
<gene>
    <name evidence="4" type="ORF">ZIOFF_030762</name>
</gene>
<dbReference type="Gene3D" id="3.60.10.10">
    <property type="entry name" value="Endonuclease/exonuclease/phosphatase"/>
    <property type="match status" value="1"/>
</dbReference>
<reference evidence="4 5" key="1">
    <citation type="submission" date="2020-08" db="EMBL/GenBank/DDBJ databases">
        <title>Plant Genome Project.</title>
        <authorList>
            <person name="Zhang R.-G."/>
        </authorList>
    </citation>
    <scope>NUCLEOTIDE SEQUENCE [LARGE SCALE GENOMIC DNA]</scope>
    <source>
        <tissue evidence="4">Rhizome</tissue>
    </source>
</reference>
<feature type="domain" description="VASt" evidence="3">
    <location>
        <begin position="25"/>
        <end position="152"/>
    </location>
</feature>
<dbReference type="SUPFAM" id="SSF56219">
    <property type="entry name" value="DNase I-like"/>
    <property type="match status" value="1"/>
</dbReference>
<evidence type="ECO:0000313" key="5">
    <source>
        <dbReference type="Proteomes" id="UP000734854"/>
    </source>
</evidence>
<dbReference type="InterPro" id="IPR044655">
    <property type="entry name" value="BAGP1-like"/>
</dbReference>
<keyword evidence="5" id="KW-1185">Reference proteome</keyword>
<evidence type="ECO:0000256" key="2">
    <source>
        <dbReference type="ARBA" id="ARBA00023136"/>
    </source>
</evidence>
<dbReference type="GO" id="GO:0016020">
    <property type="term" value="C:membrane"/>
    <property type="evidence" value="ECO:0007669"/>
    <property type="project" value="UniProtKB-SubCell"/>
</dbReference>
<dbReference type="InterPro" id="IPR036691">
    <property type="entry name" value="Endo/exonu/phosph_ase_sf"/>
</dbReference>
<name>A0A8J5LFE6_ZINOF</name>
<dbReference type="EMBL" id="JACMSC010000008">
    <property type="protein sequence ID" value="KAG6512637.1"/>
    <property type="molecule type" value="Genomic_DNA"/>
</dbReference>
<accession>A0A8J5LFE6</accession>
<proteinExistence type="predicted"/>
<dbReference type="PANTHER" id="PTHR47038">
    <property type="entry name" value="BAG-ASSOCIATED GRAM PROTEIN 1"/>
    <property type="match status" value="1"/>
</dbReference>
<dbReference type="InterPro" id="IPR031968">
    <property type="entry name" value="VASt"/>
</dbReference>
<dbReference type="PROSITE" id="PS51778">
    <property type="entry name" value="VAST"/>
    <property type="match status" value="1"/>
</dbReference>
<evidence type="ECO:0000259" key="3">
    <source>
        <dbReference type="PROSITE" id="PS51778"/>
    </source>
</evidence>
<organism evidence="4 5">
    <name type="scientific">Zingiber officinale</name>
    <name type="common">Ginger</name>
    <name type="synonym">Amomum zingiber</name>
    <dbReference type="NCBI Taxonomy" id="94328"/>
    <lineage>
        <taxon>Eukaryota</taxon>
        <taxon>Viridiplantae</taxon>
        <taxon>Streptophyta</taxon>
        <taxon>Embryophyta</taxon>
        <taxon>Tracheophyta</taxon>
        <taxon>Spermatophyta</taxon>
        <taxon>Magnoliopsida</taxon>
        <taxon>Liliopsida</taxon>
        <taxon>Zingiberales</taxon>
        <taxon>Zingiberaceae</taxon>
        <taxon>Zingiber</taxon>
    </lineage>
</organism>
<keyword evidence="2" id="KW-0472">Membrane</keyword>
<evidence type="ECO:0000313" key="4">
    <source>
        <dbReference type="EMBL" id="KAG6512637.1"/>
    </source>
</evidence>